<dbReference type="Gene3D" id="3.90.70.10">
    <property type="entry name" value="Cysteine proteinases"/>
    <property type="match status" value="1"/>
</dbReference>
<protein>
    <recommendedName>
        <fullName evidence="2">BIG2 domain-containing protein</fullName>
    </recommendedName>
</protein>
<dbReference type="SMART" id="SM00635">
    <property type="entry name" value="BID_2"/>
    <property type="match status" value="1"/>
</dbReference>
<dbReference type="CDD" id="cd02619">
    <property type="entry name" value="Peptidase_C1"/>
    <property type="match status" value="1"/>
</dbReference>
<accession>R2QGK6</accession>
<dbReference type="InterPro" id="IPR008964">
    <property type="entry name" value="Invasin/intimin_cell_adhesion"/>
</dbReference>
<proteinExistence type="predicted"/>
<dbReference type="InterPro" id="IPR040528">
    <property type="entry name" value="Lectin-like"/>
</dbReference>
<dbReference type="Gene3D" id="2.60.40.1080">
    <property type="match status" value="1"/>
</dbReference>
<dbReference type="eggNOG" id="COG5492">
    <property type="taxonomic scope" value="Bacteria"/>
</dbReference>
<feature type="signal peptide" evidence="1">
    <location>
        <begin position="1"/>
        <end position="22"/>
    </location>
</feature>
<dbReference type="InterPro" id="IPR000169">
    <property type="entry name" value="Pept_cys_AS"/>
</dbReference>
<dbReference type="Pfam" id="PF18560">
    <property type="entry name" value="Lectin_like"/>
    <property type="match status" value="1"/>
</dbReference>
<evidence type="ECO:0000313" key="4">
    <source>
        <dbReference type="Proteomes" id="UP000013781"/>
    </source>
</evidence>
<dbReference type="Pfam" id="PF02368">
    <property type="entry name" value="Big_2"/>
    <property type="match status" value="1"/>
</dbReference>
<dbReference type="RefSeq" id="WP_010766404.1">
    <property type="nucleotide sequence ID" value="NZ_KB946320.1"/>
</dbReference>
<evidence type="ECO:0000259" key="2">
    <source>
        <dbReference type="SMART" id="SM00635"/>
    </source>
</evidence>
<feature type="domain" description="BIG2" evidence="2">
    <location>
        <begin position="517"/>
        <end position="594"/>
    </location>
</feature>
<evidence type="ECO:0000313" key="3">
    <source>
        <dbReference type="EMBL" id="EOH95667.1"/>
    </source>
</evidence>
<name>R2QGK6_9ENTE</name>
<comment type="caution">
    <text evidence="3">The sequence shown here is derived from an EMBL/GenBank/DDBJ whole genome shotgun (WGS) entry which is preliminary data.</text>
</comment>
<organism evidence="3 4">
    <name type="scientific">Enterococcus moraviensis ATCC BAA-383</name>
    <dbReference type="NCBI Taxonomy" id="1158609"/>
    <lineage>
        <taxon>Bacteria</taxon>
        <taxon>Bacillati</taxon>
        <taxon>Bacillota</taxon>
        <taxon>Bacilli</taxon>
        <taxon>Lactobacillales</taxon>
        <taxon>Enterococcaceae</taxon>
        <taxon>Enterococcus</taxon>
    </lineage>
</organism>
<sequence length="689" mass="78446">MKKTLWSLSVGWLLLFPSIVKAEELEEVAFFPADPETGLQVEVPNPEIQSKQQLTKRQALPEKFDFNDGGFGTPVRNQGNVELCWAYSGADILTISLKKNFGVDYIVSPNYFNYYYATDAFTDKINPFAQGRRLNGSGNTELLLEQAALDNMGVTEDVLKTPQFDFQMKPMLSQKFLAIKEQQIPMYADKISVLRGVSYSKGTEEERRKKVNDIKSMIYEYGATTFHYDTNYSHSSDYYNQQTHASYVPMEDIKQGLVPNRGGEWATSNHNIVIVGWDDNYSKENFTKKPQNNGAFKMKGSWGPYSHLKGYFYMSYEDVYLQSSVNVAVNTEKKEYDFNHKYVNGHQGDILNYYLHSKELFLGNVFQTKKSEEELKAISLYTSQNNIKYELYYLNRDIKHDEKIFNYKDMTKIGEGTKEFEGVETVKVPTQKIAPNQEYTIIVKYIYPDDVPYFQLRMQRIKESNQDETPHLEKGRSFVSTDGMKDEMYWKDMSGGDATDNPANVWLNAYTTEKKIAIETIQLDLTDITLNVGEETTVNATISPENATNSKIIWKSSDDSIASVSDTGVIKAKKAGNITITAVSEEGQKTAECQVRVGDGKGTFGTVPWTWNDVTQTVEFGEGEFPESHFNHSIRTHIESQKRLDGKKIKKIVFTKPVKLGKNASYLFSELSKLESIEGGNYLNTVQTT</sequence>
<dbReference type="InterPro" id="IPR038765">
    <property type="entry name" value="Papain-like_cys_pep_sf"/>
</dbReference>
<dbReference type="EMBL" id="AJAS01000026">
    <property type="protein sequence ID" value="EOH95667.1"/>
    <property type="molecule type" value="Genomic_DNA"/>
</dbReference>
<gene>
    <name evidence="3" type="ORF">UAY_03093</name>
</gene>
<dbReference type="SUPFAM" id="SSF54001">
    <property type="entry name" value="Cysteine proteinases"/>
    <property type="match status" value="1"/>
</dbReference>
<dbReference type="PROSITE" id="PS00139">
    <property type="entry name" value="THIOL_PROTEASE_CYS"/>
    <property type="match status" value="1"/>
</dbReference>
<feature type="chain" id="PRO_5004354682" description="BIG2 domain-containing protein" evidence="1">
    <location>
        <begin position="23"/>
        <end position="689"/>
    </location>
</feature>
<dbReference type="AlphaFoldDB" id="R2QGK6"/>
<feature type="non-terminal residue" evidence="3">
    <location>
        <position position="689"/>
    </location>
</feature>
<keyword evidence="1" id="KW-0732">Signal</keyword>
<evidence type="ECO:0000256" key="1">
    <source>
        <dbReference type="SAM" id="SignalP"/>
    </source>
</evidence>
<dbReference type="InterPro" id="IPR003343">
    <property type="entry name" value="Big_2"/>
</dbReference>
<dbReference type="Proteomes" id="UP000013781">
    <property type="component" value="Unassembled WGS sequence"/>
</dbReference>
<dbReference type="eggNOG" id="COG4870">
    <property type="taxonomic scope" value="Bacteria"/>
</dbReference>
<dbReference type="SUPFAM" id="SSF49373">
    <property type="entry name" value="Invasin/intimin cell-adhesion fragments"/>
    <property type="match status" value="1"/>
</dbReference>
<reference evidence="3 4" key="1">
    <citation type="submission" date="2013-02" db="EMBL/GenBank/DDBJ databases">
        <title>The Genome Sequence of Enterococcus moraviensis BAA-383.</title>
        <authorList>
            <consortium name="The Broad Institute Genome Sequencing Platform"/>
            <consortium name="The Broad Institute Genome Sequencing Center for Infectious Disease"/>
            <person name="Earl A.M."/>
            <person name="Gilmore M.S."/>
            <person name="Lebreton F."/>
            <person name="Walker B."/>
            <person name="Young S.K."/>
            <person name="Zeng Q."/>
            <person name="Gargeya S."/>
            <person name="Fitzgerald M."/>
            <person name="Haas B."/>
            <person name="Abouelleil A."/>
            <person name="Alvarado L."/>
            <person name="Arachchi H.M."/>
            <person name="Berlin A.M."/>
            <person name="Chapman S.B."/>
            <person name="Dewar J."/>
            <person name="Goldberg J."/>
            <person name="Griggs A."/>
            <person name="Gujja S."/>
            <person name="Hansen M."/>
            <person name="Howarth C."/>
            <person name="Imamovic A."/>
            <person name="Larimer J."/>
            <person name="McCowan C."/>
            <person name="Murphy C."/>
            <person name="Neiman D."/>
            <person name="Pearson M."/>
            <person name="Priest M."/>
            <person name="Roberts A."/>
            <person name="Saif S."/>
            <person name="Shea T."/>
            <person name="Sisk P."/>
            <person name="Sykes S."/>
            <person name="Wortman J."/>
            <person name="Nusbaum C."/>
            <person name="Birren B."/>
        </authorList>
    </citation>
    <scope>NUCLEOTIDE SEQUENCE [LARGE SCALE GENOMIC DNA]</scope>
    <source>
        <strain evidence="3 4">ATCC BAA-383</strain>
    </source>
</reference>
<dbReference type="HOGENOM" id="CLU_399855_0_0_9"/>
<dbReference type="eggNOG" id="COG4886">
    <property type="taxonomic scope" value="Bacteria"/>
</dbReference>